<dbReference type="Gene3D" id="3.30.300.130">
    <property type="entry name" value="Fe-S cluster assembly (FSCA)"/>
    <property type="match status" value="1"/>
</dbReference>
<dbReference type="AlphaFoldDB" id="A0A7W3P5C5"/>
<dbReference type="SUPFAM" id="SSF117916">
    <property type="entry name" value="Fe-S cluster assembly (FSCA) domain-like"/>
    <property type="match status" value="1"/>
</dbReference>
<gene>
    <name evidence="2" type="ORF">FHX74_001327</name>
</gene>
<reference evidence="2 3" key="1">
    <citation type="submission" date="2020-07" db="EMBL/GenBank/DDBJ databases">
        <title>Sequencing the genomes of 1000 actinobacteria strains.</title>
        <authorList>
            <person name="Klenk H.-P."/>
        </authorList>
    </citation>
    <scope>NUCLEOTIDE SEQUENCE [LARGE SCALE GENOMIC DNA]</scope>
    <source>
        <strain evidence="2 3">DSM 100723</strain>
    </source>
</reference>
<dbReference type="EMBL" id="JACGWT010000002">
    <property type="protein sequence ID" value="MBA8793722.1"/>
    <property type="molecule type" value="Genomic_DNA"/>
</dbReference>
<dbReference type="Pfam" id="PF01883">
    <property type="entry name" value="FeS_assembly_P"/>
    <property type="match status" value="1"/>
</dbReference>
<name>A0A7W3P5C5_9ACTN</name>
<evidence type="ECO:0000313" key="3">
    <source>
        <dbReference type="Proteomes" id="UP000523079"/>
    </source>
</evidence>
<evidence type="ECO:0000259" key="1">
    <source>
        <dbReference type="Pfam" id="PF01883"/>
    </source>
</evidence>
<dbReference type="InterPro" id="IPR002744">
    <property type="entry name" value="MIP18-like"/>
</dbReference>
<comment type="caution">
    <text evidence="2">The sequence shown here is derived from an EMBL/GenBank/DDBJ whole genome shotgun (WGS) entry which is preliminary data.</text>
</comment>
<dbReference type="InterPro" id="IPR034904">
    <property type="entry name" value="FSCA_dom_sf"/>
</dbReference>
<dbReference type="Proteomes" id="UP000523079">
    <property type="component" value="Unassembled WGS sequence"/>
</dbReference>
<protein>
    <submittedName>
        <fullName evidence="2">Metal-sulfur cluster biosynthetic enzyme</fullName>
    </submittedName>
</protein>
<proteinExistence type="predicted"/>
<feature type="domain" description="MIP18 family-like" evidence="1">
    <location>
        <begin position="13"/>
        <end position="83"/>
    </location>
</feature>
<evidence type="ECO:0000313" key="2">
    <source>
        <dbReference type="EMBL" id="MBA8793722.1"/>
    </source>
</evidence>
<dbReference type="RefSeq" id="WP_182559300.1">
    <property type="nucleotide sequence ID" value="NZ_JACGWT010000002.1"/>
</dbReference>
<keyword evidence="3" id="KW-1185">Reference proteome</keyword>
<sequence>MTAVLSEQRTDLRERVWDALHTVIDPELDEPVTDLGFVTECTVTVTGATRIRLRLPTAFCSPNFAYLMVSDAHDAVLALPGVTALTLTLGDHSDSDKINAGIAAHLGFADAFPAETTTELHELRAVFRRKAHQAFVERVCTALVREHGRSADDLPALRLEDLPPGRLRDGLLRRRTDLGLSVDPSDPVCVDEQGVRWPPEELPRRLRFARAVRVSIDGNAHFCRGLLATRYPGAETVQAERHHELLSLTPIPDHDRSAS</sequence>
<organism evidence="2 3">
    <name type="scientific">Microlunatus kandeliicorticis</name>
    <dbReference type="NCBI Taxonomy" id="1759536"/>
    <lineage>
        <taxon>Bacteria</taxon>
        <taxon>Bacillati</taxon>
        <taxon>Actinomycetota</taxon>
        <taxon>Actinomycetes</taxon>
        <taxon>Propionibacteriales</taxon>
        <taxon>Propionibacteriaceae</taxon>
        <taxon>Microlunatus</taxon>
    </lineage>
</organism>
<accession>A0A7W3P5C5</accession>